<gene>
    <name evidence="1" type="ORF">O1D97_04010</name>
</gene>
<evidence type="ECO:0000313" key="1">
    <source>
        <dbReference type="EMBL" id="MCZ2720827.1"/>
    </source>
</evidence>
<comment type="caution">
    <text evidence="1">The sequence shown here is derived from an EMBL/GenBank/DDBJ whole genome shotgun (WGS) entry which is preliminary data.</text>
</comment>
<accession>A0ABT4JS25</accession>
<keyword evidence="2" id="KW-1185">Reference proteome</keyword>
<protein>
    <recommendedName>
        <fullName evidence="3">Anti sigma-E protein RseA N-terminal domain-containing protein</fullName>
    </recommendedName>
</protein>
<dbReference type="Proteomes" id="UP001149719">
    <property type="component" value="Unassembled WGS sequence"/>
</dbReference>
<evidence type="ECO:0008006" key="3">
    <source>
        <dbReference type="Google" id="ProtNLM"/>
    </source>
</evidence>
<reference evidence="1" key="1">
    <citation type="submission" date="2022-12" db="EMBL/GenBank/DDBJ databases">
        <title>Marinomonas 15G1-11 sp. nov, isolated from marine algae.</title>
        <authorList>
            <person name="Butt M."/>
            <person name="Choi D.G."/>
            <person name="Kim J.M."/>
            <person name="Lee J.K."/>
            <person name="Baek J.H."/>
            <person name="Jeon C.O."/>
        </authorList>
    </citation>
    <scope>NUCLEOTIDE SEQUENCE</scope>
    <source>
        <strain evidence="1">15G1-11</strain>
    </source>
</reference>
<dbReference type="EMBL" id="JAPUBN010000011">
    <property type="protein sequence ID" value="MCZ2720827.1"/>
    <property type="molecule type" value="Genomic_DNA"/>
</dbReference>
<dbReference type="RefSeq" id="WP_269123021.1">
    <property type="nucleotide sequence ID" value="NZ_JAPUBN010000011.1"/>
</dbReference>
<proteinExistence type="predicted"/>
<evidence type="ECO:0000313" key="2">
    <source>
        <dbReference type="Proteomes" id="UP001149719"/>
    </source>
</evidence>
<name>A0ABT4JS25_9GAMM</name>
<organism evidence="1 2">
    <name type="scientific">Marinomonas phaeophyticola</name>
    <dbReference type="NCBI Taxonomy" id="3004091"/>
    <lineage>
        <taxon>Bacteria</taxon>
        <taxon>Pseudomonadati</taxon>
        <taxon>Pseudomonadota</taxon>
        <taxon>Gammaproteobacteria</taxon>
        <taxon>Oceanospirillales</taxon>
        <taxon>Oceanospirillaceae</taxon>
        <taxon>Marinomonas</taxon>
    </lineage>
</organism>
<sequence>MNTSEETLQNERIALSLSDLVDDRLSTEDLDFLLELDAKDLDAKLNAYAITKQVMGNATEARLNMAEFDLLHRVRVGIEDIVPDAVDTVTDETFEGNVTHRDTNVVNLMQQKILADAKLDNDNASEKKGNLISMKSFALAASVAFVALLGGQLFLSQDAGFSSANLDTLAVASVDQTDDILASPQDIKALSLDVHNERLQSYLRQHTEQATMATGQGMIPMARVVSFSLEDEQ</sequence>